<name>A0A150KE47_HEYCO</name>
<evidence type="ECO:0000313" key="1">
    <source>
        <dbReference type="EMBL" id="KYC67643.1"/>
    </source>
</evidence>
<dbReference type="Proteomes" id="UP000075304">
    <property type="component" value="Unassembled WGS sequence"/>
</dbReference>
<evidence type="ECO:0000313" key="2">
    <source>
        <dbReference type="Proteomes" id="UP000075304"/>
    </source>
</evidence>
<organism evidence="1 2">
    <name type="scientific">Heyndrickxia coagulans</name>
    <name type="common">Weizmannia coagulans</name>
    <dbReference type="NCBI Taxonomy" id="1398"/>
    <lineage>
        <taxon>Bacteria</taxon>
        <taxon>Bacillati</taxon>
        <taxon>Bacillota</taxon>
        <taxon>Bacilli</taxon>
        <taxon>Bacillales</taxon>
        <taxon>Bacillaceae</taxon>
        <taxon>Heyndrickxia</taxon>
    </lineage>
</organism>
<reference evidence="1 2" key="1">
    <citation type="submission" date="2016-01" db="EMBL/GenBank/DDBJ databases">
        <title>Genome Sequences of Twelve Sporeforming Bacillus Species Isolated from Foods.</title>
        <authorList>
            <person name="Berendsen E.M."/>
            <person name="Wells-Bennik M.H."/>
            <person name="Krawcyk A.O."/>
            <person name="De Jong A."/>
            <person name="Holsappel S."/>
            <person name="Eijlander R.T."/>
            <person name="Kuipers O.P."/>
        </authorList>
    </citation>
    <scope>NUCLEOTIDE SEQUENCE [LARGE SCALE GENOMIC DNA]</scope>
    <source>
        <strain evidence="1 2">B4099</strain>
    </source>
</reference>
<accession>A0A150KE47</accession>
<comment type="caution">
    <text evidence="1">The sequence shown here is derived from an EMBL/GenBank/DDBJ whole genome shotgun (WGS) entry which is preliminary data.</text>
</comment>
<dbReference type="EMBL" id="LQYI01000068">
    <property type="protein sequence ID" value="KYC67643.1"/>
    <property type="molecule type" value="Genomic_DNA"/>
</dbReference>
<proteinExistence type="predicted"/>
<protein>
    <submittedName>
        <fullName evidence="1">Uncharacterized protein</fullName>
    </submittedName>
</protein>
<dbReference type="PATRIC" id="fig|1398.25.peg.3514"/>
<gene>
    <name evidence="1" type="ORF">B4099_2133</name>
</gene>
<sequence length="61" mass="7182">MRLDWHDAELPITSQAELLSLNRSSLYYKPVGPSPEEVSIKHRIDEIYTKYPFFGSRRITE</sequence>
<dbReference type="AlphaFoldDB" id="A0A150KE47"/>